<name>A0A174PK23_9FIRM</name>
<evidence type="ECO:0000259" key="4">
    <source>
        <dbReference type="Pfam" id="PF17147"/>
    </source>
</evidence>
<dbReference type="PANTHER" id="PTHR32154">
    <property type="entry name" value="PYRUVATE-FLAVODOXIN OXIDOREDUCTASE-RELATED"/>
    <property type="match status" value="1"/>
</dbReference>
<dbReference type="RefSeq" id="WP_055244670.1">
    <property type="nucleotide sequence ID" value="NZ_CABIWA010000009.1"/>
</dbReference>
<dbReference type="PANTHER" id="PTHR32154:SF0">
    <property type="entry name" value="PYRUVATE-FLAVODOXIN OXIDOREDUCTASE-RELATED"/>
    <property type="match status" value="1"/>
</dbReference>
<keyword evidence="5" id="KW-0670">Pyruvate</keyword>
<dbReference type="FunFam" id="3.40.50.920:FF:000010">
    <property type="entry name" value="Pyruvate ferredoxin oxidoreductase, alpha subunit"/>
    <property type="match status" value="1"/>
</dbReference>
<dbReference type="SUPFAM" id="SSF52518">
    <property type="entry name" value="Thiamin diphosphate-binding fold (THDP-binding)"/>
    <property type="match status" value="1"/>
</dbReference>
<dbReference type="FunFam" id="3.40.50.970:FF:000012">
    <property type="entry name" value="Pyruvate:ferredoxin (Flavodoxin) oxidoreductase"/>
    <property type="match status" value="1"/>
</dbReference>
<dbReference type="AlphaFoldDB" id="A0A174PK23"/>
<reference evidence="5 6" key="1">
    <citation type="submission" date="2015-09" db="EMBL/GenBank/DDBJ databases">
        <authorList>
            <consortium name="Pathogen Informatics"/>
        </authorList>
    </citation>
    <scope>NUCLEOTIDE SEQUENCE [LARGE SCALE GENOMIC DNA]</scope>
    <source>
        <strain evidence="5 6">2789STDY5834939</strain>
    </source>
</reference>
<dbReference type="EC" id="1.2.7.1" evidence="5"/>
<dbReference type="OrthoDB" id="9794954at2"/>
<gene>
    <name evidence="5" type="primary">porA_1</name>
    <name evidence="5" type="ORF">ERS852551_01302</name>
</gene>
<dbReference type="InterPro" id="IPR033412">
    <property type="entry name" value="PFOR_II"/>
</dbReference>
<dbReference type="CDD" id="cd07034">
    <property type="entry name" value="TPP_PYR_PFOR_IOR-alpha_like"/>
    <property type="match status" value="1"/>
</dbReference>
<organism evidence="5 6">
    <name type="scientific">Anaerotruncus colihominis</name>
    <dbReference type="NCBI Taxonomy" id="169435"/>
    <lineage>
        <taxon>Bacteria</taxon>
        <taxon>Bacillati</taxon>
        <taxon>Bacillota</taxon>
        <taxon>Clostridia</taxon>
        <taxon>Eubacteriales</taxon>
        <taxon>Oscillospiraceae</taxon>
        <taxon>Anaerotruncus</taxon>
    </lineage>
</organism>
<dbReference type="Pfam" id="PF17147">
    <property type="entry name" value="PFOR_II"/>
    <property type="match status" value="1"/>
</dbReference>
<dbReference type="InterPro" id="IPR002880">
    <property type="entry name" value="Pyrv_Fd/Flavodoxin_OxRdtase_N"/>
</dbReference>
<dbReference type="GO" id="GO:0019164">
    <property type="term" value="F:pyruvate synthase activity"/>
    <property type="evidence" value="ECO:0007669"/>
    <property type="project" value="UniProtKB-EC"/>
</dbReference>
<dbReference type="Proteomes" id="UP000095765">
    <property type="component" value="Unassembled WGS sequence"/>
</dbReference>
<evidence type="ECO:0000259" key="3">
    <source>
        <dbReference type="Pfam" id="PF01855"/>
    </source>
</evidence>
<dbReference type="InterPro" id="IPR050722">
    <property type="entry name" value="Pyruvate:ferred/Flavod_OxRd"/>
</dbReference>
<evidence type="ECO:0000313" key="5">
    <source>
        <dbReference type="EMBL" id="CUP59457.1"/>
    </source>
</evidence>
<feature type="domain" description="Pyruvate flavodoxin/ferredoxin oxidoreductase pyrimidine binding" evidence="3">
    <location>
        <begin position="16"/>
        <end position="240"/>
    </location>
</feature>
<sequence>MAHDKMLDGNTAAVEAIKAARVKVISAYPITPQSTIAEKLADAVADGELDANYVRVESEHSALSVALGAQMTGVRAATATASVGLALMHEIVNAAAGVRAPIVMPVVNRALASPWSLWCDHQDSMAERDSGWMQLYCENVQDVYDLTMCAYRIAEDRRVQLPCMVCLDGFFLSHSMQKVRVAEQAEADAFIGPYRRHNSYIDPEDPMIVNNLTSSDEFTEMRYQQSRGFAAAAEVMEEVFTEFQERFGREHHVVEPYRLEDAKTVLVTIGSMAGTAKYVADRLREQGQHVGVLKIVSFRPFPYRQVAALLKNAEHAAVLDRSAGLGAQGAPVWLEVCAALQSMEIDVCGYIGGLGGRDISMDTIRHIFEDMAQKDAQVCEEPAWIDLKEHPMNIRQVLKHV</sequence>
<dbReference type="SUPFAM" id="SSF52922">
    <property type="entry name" value="TK C-terminal domain-like"/>
    <property type="match status" value="1"/>
</dbReference>
<dbReference type="Gene3D" id="3.40.50.920">
    <property type="match status" value="1"/>
</dbReference>
<protein>
    <submittedName>
        <fullName evidence="5">Pyruvate synthase subunit porA</fullName>
        <ecNumber evidence="5">1.2.7.1</ecNumber>
    </submittedName>
</protein>
<keyword evidence="2 5" id="KW-0560">Oxidoreductase</keyword>
<dbReference type="GO" id="GO:0006979">
    <property type="term" value="P:response to oxidative stress"/>
    <property type="evidence" value="ECO:0007669"/>
    <property type="project" value="TreeGrafter"/>
</dbReference>
<dbReference type="InterPro" id="IPR009014">
    <property type="entry name" value="Transketo_C/PFOR_II"/>
</dbReference>
<evidence type="ECO:0000313" key="6">
    <source>
        <dbReference type="Proteomes" id="UP000095765"/>
    </source>
</evidence>
<dbReference type="Pfam" id="PF01855">
    <property type="entry name" value="POR_N"/>
    <property type="match status" value="1"/>
</dbReference>
<dbReference type="Gene3D" id="3.40.50.970">
    <property type="match status" value="1"/>
</dbReference>
<dbReference type="EMBL" id="CZBE01000007">
    <property type="protein sequence ID" value="CUP59457.1"/>
    <property type="molecule type" value="Genomic_DNA"/>
</dbReference>
<comment type="similarity">
    <text evidence="1">Belongs to the pyruvate:ferredoxin/flavodoxin oxidoreductase family.</text>
</comment>
<evidence type="ECO:0000256" key="2">
    <source>
        <dbReference type="ARBA" id="ARBA00023002"/>
    </source>
</evidence>
<accession>A0A174PK23</accession>
<feature type="domain" description="Pyruvate:ferredoxin oxidoreductase core" evidence="4">
    <location>
        <begin position="262"/>
        <end position="363"/>
    </location>
</feature>
<dbReference type="InterPro" id="IPR029061">
    <property type="entry name" value="THDP-binding"/>
</dbReference>
<evidence type="ECO:0000256" key="1">
    <source>
        <dbReference type="ARBA" id="ARBA00009032"/>
    </source>
</evidence>
<proteinExistence type="inferred from homology"/>